<dbReference type="InterPro" id="IPR024072">
    <property type="entry name" value="DHFR-like_dom_sf"/>
</dbReference>
<accession>A0A6J4MRM0</accession>
<proteinExistence type="predicted"/>
<dbReference type="GO" id="GO:0009231">
    <property type="term" value="P:riboflavin biosynthetic process"/>
    <property type="evidence" value="ECO:0007669"/>
    <property type="project" value="InterPro"/>
</dbReference>
<feature type="non-terminal residue" evidence="2">
    <location>
        <position position="193"/>
    </location>
</feature>
<dbReference type="EMBL" id="CADCTR010002707">
    <property type="protein sequence ID" value="CAA9366827.1"/>
    <property type="molecule type" value="Genomic_DNA"/>
</dbReference>
<sequence length="193" mass="20836">MQIEGPGSAFHCLFDEDTTDGAVLPPEFQAVYGRWPLPAPTTRPYTYINFVTSRDGRISFNEPGKSSGGPVSGFNQHDRWGMALLRARADAVIMGASALADAPRQTATAQALVPKDTEAWEWLRQHEGRDLIPLHVVVTRSGRLNAASIVLTNPEIQVLVVTTDDGAQAARAVADGQPNVRVLSTGDAIDYVQ</sequence>
<dbReference type="GO" id="GO:0008703">
    <property type="term" value="F:5-amino-6-(5-phosphoribosylamino)uracil reductase activity"/>
    <property type="evidence" value="ECO:0007669"/>
    <property type="project" value="InterPro"/>
</dbReference>
<organism evidence="2">
    <name type="scientific">uncultured Chloroflexia bacterium</name>
    <dbReference type="NCBI Taxonomy" id="1672391"/>
    <lineage>
        <taxon>Bacteria</taxon>
        <taxon>Bacillati</taxon>
        <taxon>Chloroflexota</taxon>
        <taxon>Chloroflexia</taxon>
        <taxon>environmental samples</taxon>
    </lineage>
</organism>
<feature type="domain" description="Bacterial bifunctional deaminase-reductase C-terminal" evidence="1">
    <location>
        <begin position="44"/>
        <end position="165"/>
    </location>
</feature>
<dbReference type="Gene3D" id="3.40.430.10">
    <property type="entry name" value="Dihydrofolate Reductase, subunit A"/>
    <property type="match status" value="1"/>
</dbReference>
<dbReference type="SUPFAM" id="SSF53597">
    <property type="entry name" value="Dihydrofolate reductase-like"/>
    <property type="match status" value="1"/>
</dbReference>
<dbReference type="Pfam" id="PF01872">
    <property type="entry name" value="RibD_C"/>
    <property type="match status" value="1"/>
</dbReference>
<name>A0A6J4MRM0_9CHLR</name>
<gene>
    <name evidence="2" type="ORF">AVDCRST_MAG93-8040</name>
</gene>
<protein>
    <recommendedName>
        <fullName evidence="1">Bacterial bifunctional deaminase-reductase C-terminal domain-containing protein</fullName>
    </recommendedName>
</protein>
<dbReference type="InterPro" id="IPR002734">
    <property type="entry name" value="RibDG_C"/>
</dbReference>
<dbReference type="AlphaFoldDB" id="A0A6J4MRM0"/>
<evidence type="ECO:0000313" key="2">
    <source>
        <dbReference type="EMBL" id="CAA9366827.1"/>
    </source>
</evidence>
<evidence type="ECO:0000259" key="1">
    <source>
        <dbReference type="Pfam" id="PF01872"/>
    </source>
</evidence>
<reference evidence="2" key="1">
    <citation type="submission" date="2020-02" db="EMBL/GenBank/DDBJ databases">
        <authorList>
            <person name="Meier V. D."/>
        </authorList>
    </citation>
    <scope>NUCLEOTIDE SEQUENCE</scope>
    <source>
        <strain evidence="2">AVDCRST_MAG93</strain>
    </source>
</reference>